<dbReference type="InterPro" id="IPR011990">
    <property type="entry name" value="TPR-like_helical_dom_sf"/>
</dbReference>
<evidence type="ECO:0008006" key="5">
    <source>
        <dbReference type="Google" id="ProtNLM"/>
    </source>
</evidence>
<feature type="repeat" description="TPR" evidence="1">
    <location>
        <begin position="175"/>
        <end position="208"/>
    </location>
</feature>
<keyword evidence="1" id="KW-0802">TPR repeat</keyword>
<feature type="transmembrane region" description="Helical" evidence="2">
    <location>
        <begin position="103"/>
        <end position="122"/>
    </location>
</feature>
<evidence type="ECO:0000313" key="3">
    <source>
        <dbReference type="EMBL" id="TMQ57499.1"/>
    </source>
</evidence>
<dbReference type="EMBL" id="VBOS01000121">
    <property type="protein sequence ID" value="TMQ57499.1"/>
    <property type="molecule type" value="Genomic_DNA"/>
</dbReference>
<proteinExistence type="predicted"/>
<accession>A0A538T1J4</accession>
<dbReference type="Proteomes" id="UP000317716">
    <property type="component" value="Unassembled WGS sequence"/>
</dbReference>
<organism evidence="3 4">
    <name type="scientific">Eiseniibacteriota bacterium</name>
    <dbReference type="NCBI Taxonomy" id="2212470"/>
    <lineage>
        <taxon>Bacteria</taxon>
        <taxon>Candidatus Eiseniibacteriota</taxon>
    </lineage>
</organism>
<reference evidence="3 4" key="1">
    <citation type="journal article" date="2019" name="Nat. Microbiol.">
        <title>Mediterranean grassland soil C-N compound turnover is dependent on rainfall and depth, and is mediated by genomically divergent microorganisms.</title>
        <authorList>
            <person name="Diamond S."/>
            <person name="Andeer P.F."/>
            <person name="Li Z."/>
            <person name="Crits-Christoph A."/>
            <person name="Burstein D."/>
            <person name="Anantharaman K."/>
            <person name="Lane K.R."/>
            <person name="Thomas B.C."/>
            <person name="Pan C."/>
            <person name="Northen T.R."/>
            <person name="Banfield J.F."/>
        </authorList>
    </citation>
    <scope>NUCLEOTIDE SEQUENCE [LARGE SCALE GENOMIC DNA]</scope>
    <source>
        <strain evidence="3">WS_2</strain>
    </source>
</reference>
<dbReference type="Gene3D" id="1.25.40.10">
    <property type="entry name" value="Tetratricopeptide repeat domain"/>
    <property type="match status" value="1"/>
</dbReference>
<dbReference type="InterPro" id="IPR019734">
    <property type="entry name" value="TPR_rpt"/>
</dbReference>
<keyword evidence="2" id="KW-0472">Membrane</keyword>
<evidence type="ECO:0000313" key="4">
    <source>
        <dbReference type="Proteomes" id="UP000317716"/>
    </source>
</evidence>
<evidence type="ECO:0000256" key="2">
    <source>
        <dbReference type="SAM" id="Phobius"/>
    </source>
</evidence>
<keyword evidence="2" id="KW-0812">Transmembrane</keyword>
<sequence length="297" mass="31750">MAAPVRGATGAGAWRERGVLVSLAIPVVTLAVMLPRIVSVALRWDPTHFASAEVMAQGGVWKAAFAGPRPFDLVSLVLMLAPLAILIPALAAVGGAFRDWDDFAATGAALSMLAAGLVAETLRRAARPGLAVAVTLAVAAPALQWLAHNSDVDRGLERARAAVGEPPARAGSERASIWDYLGMRNYQLEHWQAAAEAFRHAVETAPSPRMLQQWALAATMAGDLETAREAYHRQLEKEPDSYSGWLGLAAVAWRIPDLAECRRALNRLLEIKPGDPDATQRLRALEAEEARRAGGPP</sequence>
<evidence type="ECO:0000256" key="1">
    <source>
        <dbReference type="PROSITE-ProRule" id="PRU00339"/>
    </source>
</evidence>
<feature type="transmembrane region" description="Helical" evidence="2">
    <location>
        <begin position="20"/>
        <end position="38"/>
    </location>
</feature>
<gene>
    <name evidence="3" type="ORF">E6K72_03625</name>
</gene>
<feature type="transmembrane region" description="Helical" evidence="2">
    <location>
        <begin position="73"/>
        <end position="97"/>
    </location>
</feature>
<comment type="caution">
    <text evidence="3">The sequence shown here is derived from an EMBL/GenBank/DDBJ whole genome shotgun (WGS) entry which is preliminary data.</text>
</comment>
<keyword evidence="2" id="KW-1133">Transmembrane helix</keyword>
<name>A0A538T1J4_UNCEI</name>
<protein>
    <recommendedName>
        <fullName evidence="5">Tetratricopeptide repeat protein</fullName>
    </recommendedName>
</protein>
<dbReference type="AlphaFoldDB" id="A0A538T1J4"/>
<dbReference type="SUPFAM" id="SSF48452">
    <property type="entry name" value="TPR-like"/>
    <property type="match status" value="1"/>
</dbReference>
<dbReference type="PROSITE" id="PS50005">
    <property type="entry name" value="TPR"/>
    <property type="match status" value="1"/>
</dbReference>
<dbReference type="Pfam" id="PF14559">
    <property type="entry name" value="TPR_19"/>
    <property type="match status" value="1"/>
</dbReference>